<evidence type="ECO:0000256" key="1">
    <source>
        <dbReference type="ARBA" id="ARBA00004651"/>
    </source>
</evidence>
<dbReference type="CDD" id="cd06261">
    <property type="entry name" value="TM_PBP2"/>
    <property type="match status" value="1"/>
</dbReference>
<dbReference type="Pfam" id="PF00528">
    <property type="entry name" value="BPD_transp_1"/>
    <property type="match status" value="1"/>
</dbReference>
<protein>
    <submittedName>
        <fullName evidence="9">ABC transporter permease</fullName>
    </submittedName>
</protein>
<keyword evidence="4 7" id="KW-0812">Transmembrane</keyword>
<evidence type="ECO:0000256" key="2">
    <source>
        <dbReference type="ARBA" id="ARBA00022448"/>
    </source>
</evidence>
<keyword evidence="3" id="KW-1003">Cell membrane</keyword>
<evidence type="ECO:0000256" key="6">
    <source>
        <dbReference type="ARBA" id="ARBA00023136"/>
    </source>
</evidence>
<feature type="transmembrane region" description="Helical" evidence="7">
    <location>
        <begin position="172"/>
        <end position="196"/>
    </location>
</feature>
<evidence type="ECO:0000256" key="7">
    <source>
        <dbReference type="RuleBase" id="RU363032"/>
    </source>
</evidence>
<dbReference type="InterPro" id="IPR050809">
    <property type="entry name" value="UgpAE/MalFG_permease"/>
</dbReference>
<dbReference type="PANTHER" id="PTHR43227:SF8">
    <property type="entry name" value="DIACETYLCHITOBIOSE UPTAKE SYSTEM PERMEASE PROTEIN DASB"/>
    <property type="match status" value="1"/>
</dbReference>
<feature type="transmembrane region" description="Helical" evidence="7">
    <location>
        <begin position="81"/>
        <end position="111"/>
    </location>
</feature>
<dbReference type="Gene3D" id="1.10.3720.10">
    <property type="entry name" value="MetI-like"/>
    <property type="match status" value="1"/>
</dbReference>
<keyword evidence="2 7" id="KW-0813">Transport</keyword>
<feature type="transmembrane region" description="Helical" evidence="7">
    <location>
        <begin position="281"/>
        <end position="303"/>
    </location>
</feature>
<feature type="transmembrane region" description="Helical" evidence="7">
    <location>
        <begin position="27"/>
        <end position="52"/>
    </location>
</feature>
<dbReference type="Proteomes" id="UP001321486">
    <property type="component" value="Chromosome"/>
</dbReference>
<feature type="transmembrane region" description="Helical" evidence="7">
    <location>
        <begin position="223"/>
        <end position="245"/>
    </location>
</feature>
<dbReference type="PANTHER" id="PTHR43227">
    <property type="entry name" value="BLL4140 PROTEIN"/>
    <property type="match status" value="1"/>
</dbReference>
<comment type="similarity">
    <text evidence="7">Belongs to the binding-protein-dependent transport system permease family.</text>
</comment>
<name>A0ABM8GP74_9MICO</name>
<gene>
    <name evidence="9" type="ORF">GCM10025867_24800</name>
</gene>
<dbReference type="SUPFAM" id="SSF161098">
    <property type="entry name" value="MetI-like"/>
    <property type="match status" value="1"/>
</dbReference>
<accession>A0ABM8GP74</accession>
<dbReference type="InterPro" id="IPR035906">
    <property type="entry name" value="MetI-like_sf"/>
</dbReference>
<keyword evidence="10" id="KW-1185">Reference proteome</keyword>
<dbReference type="RefSeq" id="WP_286343309.1">
    <property type="nucleotide sequence ID" value="NZ_AP027732.1"/>
</dbReference>
<dbReference type="PROSITE" id="PS50928">
    <property type="entry name" value="ABC_TM1"/>
    <property type="match status" value="1"/>
</dbReference>
<dbReference type="EMBL" id="AP027732">
    <property type="protein sequence ID" value="BDZ50239.1"/>
    <property type="molecule type" value="Genomic_DNA"/>
</dbReference>
<sequence length="311" mass="33915">MSTTIRVRTTSAGTARVRTGRSGRRQWIGWLFIAPFGIVFLAFLVAPLAYAFGLSLFTQKLATGTSFDGLANYAQAFTDPLFLGGVAFVLLFSVVLIPVQMAVSLAAALVLDSLTTRLANFSRLMIFVPYAVPAVIGALMWGFLYSPQFGPLTDLFSVFHQTAPNILSSRNVFGGLINVVNWQWAGYYMIIIYAALRGIDSSIYEAAEIDGANSWQIAIRVKVPMVASALVLILVFALIGTFQFFTEPKILTAASNGAITPSFTPNIYAYTQAFSYTQFNYASALSFALGAVVFIAVYIFLFATRKKGRIL</sequence>
<feature type="domain" description="ABC transmembrane type-1" evidence="8">
    <location>
        <begin position="86"/>
        <end position="300"/>
    </location>
</feature>
<evidence type="ECO:0000259" key="8">
    <source>
        <dbReference type="PROSITE" id="PS50928"/>
    </source>
</evidence>
<comment type="subcellular location">
    <subcellularLocation>
        <location evidence="1 7">Cell membrane</location>
        <topology evidence="1 7">Multi-pass membrane protein</topology>
    </subcellularLocation>
</comment>
<organism evidence="9 10">
    <name type="scientific">Frondihabitans sucicola</name>
    <dbReference type="NCBI Taxonomy" id="1268041"/>
    <lineage>
        <taxon>Bacteria</taxon>
        <taxon>Bacillati</taxon>
        <taxon>Actinomycetota</taxon>
        <taxon>Actinomycetes</taxon>
        <taxon>Micrococcales</taxon>
        <taxon>Microbacteriaceae</taxon>
        <taxon>Frondihabitans</taxon>
    </lineage>
</organism>
<reference evidence="10" key="1">
    <citation type="journal article" date="2019" name="Int. J. Syst. Evol. Microbiol.">
        <title>The Global Catalogue of Microorganisms (GCM) 10K type strain sequencing project: providing services to taxonomists for standard genome sequencing and annotation.</title>
        <authorList>
            <consortium name="The Broad Institute Genomics Platform"/>
            <consortium name="The Broad Institute Genome Sequencing Center for Infectious Disease"/>
            <person name="Wu L."/>
            <person name="Ma J."/>
        </authorList>
    </citation>
    <scope>NUCLEOTIDE SEQUENCE [LARGE SCALE GENOMIC DNA]</scope>
    <source>
        <strain evidence="10">NBRC 108728</strain>
    </source>
</reference>
<feature type="transmembrane region" description="Helical" evidence="7">
    <location>
        <begin position="123"/>
        <end position="144"/>
    </location>
</feature>
<evidence type="ECO:0000313" key="9">
    <source>
        <dbReference type="EMBL" id="BDZ50239.1"/>
    </source>
</evidence>
<keyword evidence="5 7" id="KW-1133">Transmembrane helix</keyword>
<proteinExistence type="inferred from homology"/>
<dbReference type="InterPro" id="IPR000515">
    <property type="entry name" value="MetI-like"/>
</dbReference>
<evidence type="ECO:0000256" key="3">
    <source>
        <dbReference type="ARBA" id="ARBA00022475"/>
    </source>
</evidence>
<keyword evidence="6 7" id="KW-0472">Membrane</keyword>
<evidence type="ECO:0000256" key="4">
    <source>
        <dbReference type="ARBA" id="ARBA00022692"/>
    </source>
</evidence>
<evidence type="ECO:0000256" key="5">
    <source>
        <dbReference type="ARBA" id="ARBA00022989"/>
    </source>
</evidence>
<evidence type="ECO:0000313" key="10">
    <source>
        <dbReference type="Proteomes" id="UP001321486"/>
    </source>
</evidence>